<keyword evidence="2" id="KW-1185">Reference proteome</keyword>
<dbReference type="InterPro" id="IPR029058">
    <property type="entry name" value="AB_hydrolase_fold"/>
</dbReference>
<dbReference type="PANTHER" id="PTHR36513">
    <property type="entry name" value="ABC TRANSMEMBRANE TYPE-1 DOMAIN-CONTAINING PROTEIN"/>
    <property type="match status" value="1"/>
</dbReference>
<dbReference type="Pfam" id="PF05990">
    <property type="entry name" value="DUF900"/>
    <property type="match status" value="1"/>
</dbReference>
<organism evidence="1 2">
    <name type="scientific">Pseudochelatococcus contaminans</name>
    <dbReference type="NCBI Taxonomy" id="1538103"/>
    <lineage>
        <taxon>Bacteria</taxon>
        <taxon>Pseudomonadati</taxon>
        <taxon>Pseudomonadota</taxon>
        <taxon>Alphaproteobacteria</taxon>
        <taxon>Hyphomicrobiales</taxon>
        <taxon>Chelatococcaceae</taxon>
        <taxon>Pseudochelatococcus</taxon>
    </lineage>
</organism>
<proteinExistence type="predicted"/>
<dbReference type="Proteomes" id="UP000537592">
    <property type="component" value="Unassembled WGS sequence"/>
</dbReference>
<dbReference type="InterPro" id="IPR010297">
    <property type="entry name" value="DUF900_hydrolase"/>
</dbReference>
<comment type="caution">
    <text evidence="1">The sequence shown here is derived from an EMBL/GenBank/DDBJ whole genome shotgun (WGS) entry which is preliminary data.</text>
</comment>
<gene>
    <name evidence="1" type="ORF">FHS81_000928</name>
</gene>
<dbReference type="InterPro" id="IPR014586">
    <property type="entry name" value="UCP033909"/>
</dbReference>
<sequence length="375" mass="40610">MMVVTTREEAANRAEMFSGERREHAAFADIVVSIPPASARKPGEVQWPRRLPGNPATDFVALQADFLNEKQALQRFQRVLKKTPQRSVLVFVHGYNNRFEDAVFRFAQIVNDSGAKVAPVLFTWPSRGSLLAYGYDRESANFSRDSLENLLTVLARDKSVGEISILAHSMGNWVALEALRQMAIRNNGRLAPKITNVMLAAPDVDIDVFRTQISQIRASGKPGGKPANFVLFTSRDDRALAVSRRVWGSSVRLGAINPAIEPFKSEFNRKNVTVVDMAGVRTTDRLNHGTFAESPEVVQLIGARVAGGQTLTDSRAGFGDHIIQITSGAATSVGTAAGLVLAAPVAVLDAKTRENYGGQLQGLGQSLSGTVEGVQ</sequence>
<dbReference type="PANTHER" id="PTHR36513:SF1">
    <property type="entry name" value="TRANSMEMBRANE PROTEIN"/>
    <property type="match status" value="1"/>
</dbReference>
<dbReference type="SUPFAM" id="SSF53474">
    <property type="entry name" value="alpha/beta-Hydrolases"/>
    <property type="match status" value="1"/>
</dbReference>
<evidence type="ECO:0000313" key="2">
    <source>
        <dbReference type="Proteomes" id="UP000537592"/>
    </source>
</evidence>
<dbReference type="EMBL" id="JACICC010000002">
    <property type="protein sequence ID" value="MBB3808858.1"/>
    <property type="molecule type" value="Genomic_DNA"/>
</dbReference>
<protein>
    <submittedName>
        <fullName evidence="1">Esterase/lipase superfamily enzyme</fullName>
    </submittedName>
</protein>
<dbReference type="PIRSF" id="PIRSF033909">
    <property type="entry name" value="UCP033909"/>
    <property type="match status" value="1"/>
</dbReference>
<name>A0A7W5Z2M1_9HYPH</name>
<evidence type="ECO:0000313" key="1">
    <source>
        <dbReference type="EMBL" id="MBB3808858.1"/>
    </source>
</evidence>
<dbReference type="AlphaFoldDB" id="A0A7W5Z2M1"/>
<reference evidence="1 2" key="1">
    <citation type="submission" date="2020-08" db="EMBL/GenBank/DDBJ databases">
        <title>Genomic Encyclopedia of Type Strains, Phase IV (KMG-IV): sequencing the most valuable type-strain genomes for metagenomic binning, comparative biology and taxonomic classification.</title>
        <authorList>
            <person name="Goeker M."/>
        </authorList>
    </citation>
    <scope>NUCLEOTIDE SEQUENCE [LARGE SCALE GENOMIC DNA]</scope>
    <source>
        <strain evidence="1 2">DSM 28760</strain>
    </source>
</reference>
<dbReference type="Gene3D" id="3.40.50.1820">
    <property type="entry name" value="alpha/beta hydrolase"/>
    <property type="match status" value="1"/>
</dbReference>
<accession>A0A7W5Z2M1</accession>